<evidence type="ECO:0000256" key="4">
    <source>
        <dbReference type="SAM" id="SignalP"/>
    </source>
</evidence>
<evidence type="ECO:0000256" key="3">
    <source>
        <dbReference type="ARBA" id="ARBA00022729"/>
    </source>
</evidence>
<dbReference type="PIRSF" id="PIRSF006470">
    <property type="entry name" value="DctB"/>
    <property type="match status" value="1"/>
</dbReference>
<feature type="chain" id="PRO_5009523434" description="C4-dicarboxylate ABC transporter substrate-binding protein" evidence="4">
    <location>
        <begin position="33"/>
        <end position="348"/>
    </location>
</feature>
<evidence type="ECO:0008006" key="7">
    <source>
        <dbReference type="Google" id="ProtNLM"/>
    </source>
</evidence>
<evidence type="ECO:0000313" key="5">
    <source>
        <dbReference type="EMBL" id="OGG49295.1"/>
    </source>
</evidence>
<reference evidence="5 6" key="1">
    <citation type="journal article" date="2016" name="Nat. Commun.">
        <title>Thousands of microbial genomes shed light on interconnected biogeochemical processes in an aquifer system.</title>
        <authorList>
            <person name="Anantharaman K."/>
            <person name="Brown C.T."/>
            <person name="Hug L.A."/>
            <person name="Sharon I."/>
            <person name="Castelle C.J."/>
            <person name="Probst A.J."/>
            <person name="Thomas B.C."/>
            <person name="Singh A."/>
            <person name="Wilkins M.J."/>
            <person name="Karaoz U."/>
            <person name="Brodie E.L."/>
            <person name="Williams K.H."/>
            <person name="Hubbard S.S."/>
            <person name="Banfield J.F."/>
        </authorList>
    </citation>
    <scope>NUCLEOTIDE SEQUENCE [LARGE SCALE GENOMIC DNA]</scope>
    <source>
        <strain evidence="6">RIFCSPLOWO2_12_FULL_64_10</strain>
    </source>
</reference>
<evidence type="ECO:0000256" key="1">
    <source>
        <dbReference type="ARBA" id="ARBA00009023"/>
    </source>
</evidence>
<dbReference type="GO" id="GO:0030288">
    <property type="term" value="C:outer membrane-bounded periplasmic space"/>
    <property type="evidence" value="ECO:0007669"/>
    <property type="project" value="InterPro"/>
</dbReference>
<comment type="caution">
    <text evidence="5">The sequence shown here is derived from an EMBL/GenBank/DDBJ whole genome shotgun (WGS) entry which is preliminary data.</text>
</comment>
<dbReference type="CDD" id="cd13603">
    <property type="entry name" value="PBP2_TRAP_Siap_TeaA_like"/>
    <property type="match status" value="1"/>
</dbReference>
<dbReference type="InterPro" id="IPR038404">
    <property type="entry name" value="TRAP_DctP_sf"/>
</dbReference>
<dbReference type="EMBL" id="MFKF01000235">
    <property type="protein sequence ID" value="OGG49295.1"/>
    <property type="molecule type" value="Genomic_DNA"/>
</dbReference>
<organism evidence="5 6">
    <name type="scientific">Handelsmanbacteria sp. (strain RIFCSPLOWO2_12_FULL_64_10)</name>
    <dbReference type="NCBI Taxonomy" id="1817868"/>
    <lineage>
        <taxon>Bacteria</taxon>
        <taxon>Candidatus Handelsmaniibacteriota</taxon>
    </lineage>
</organism>
<gene>
    <name evidence="5" type="ORF">A3F84_16250</name>
</gene>
<dbReference type="InterPro" id="IPR004682">
    <property type="entry name" value="TRAP_DctP"/>
</dbReference>
<name>A0A1F6CJH1_HANXR</name>
<dbReference type="AlphaFoldDB" id="A0A1F6CJH1"/>
<comment type="similarity">
    <text evidence="1">Belongs to the bacterial solute-binding protein 7 family.</text>
</comment>
<accession>A0A1F6CJH1</accession>
<dbReference type="NCBIfam" id="TIGR00787">
    <property type="entry name" value="dctP"/>
    <property type="match status" value="1"/>
</dbReference>
<keyword evidence="2" id="KW-0813">Transport</keyword>
<dbReference type="Proteomes" id="UP000178606">
    <property type="component" value="Unassembled WGS sequence"/>
</dbReference>
<dbReference type="GO" id="GO:0055085">
    <property type="term" value="P:transmembrane transport"/>
    <property type="evidence" value="ECO:0007669"/>
    <property type="project" value="InterPro"/>
</dbReference>
<dbReference type="Gene3D" id="3.40.190.170">
    <property type="entry name" value="Bacterial extracellular solute-binding protein, family 7"/>
    <property type="match status" value="1"/>
</dbReference>
<feature type="signal peptide" evidence="4">
    <location>
        <begin position="1"/>
        <end position="32"/>
    </location>
</feature>
<sequence>MHTTERSIRFLFRVAGMALAAAWILALPSARAALAATEVRFATIAPQTFPYYAGMAKFKEVIEKKHPGKFSVKLFHSGQMGDERKIEESILQGSVHIGIGAGAFAGFAPIMDIVELPFLIKNQAHMEAIATGPIGKRLAGIVAQQSGFLVLTWFSTGDSTIQTTKVPVRKPEDLKGIKIRTMPNKAMEAALKAMDANPTPLSYLQVYTGLKQGVIEGSTVDWMSIKTQKFYESLKYATNPDNAYLAEPRPVIISKKWFGSLPADVKKAIQDSLLEAAAYQRKFFLDEQTKAMEEMKKKGMVVTDIDVNAFLGKMKPVWESYAKTLDESGKSGSAAQELVKEIIASRPK</sequence>
<keyword evidence="3 4" id="KW-0732">Signal</keyword>
<protein>
    <recommendedName>
        <fullName evidence="7">C4-dicarboxylate ABC transporter substrate-binding protein</fullName>
    </recommendedName>
</protein>
<evidence type="ECO:0000313" key="6">
    <source>
        <dbReference type="Proteomes" id="UP000178606"/>
    </source>
</evidence>
<dbReference type="PANTHER" id="PTHR33376">
    <property type="match status" value="1"/>
</dbReference>
<dbReference type="InterPro" id="IPR018389">
    <property type="entry name" value="DctP_fam"/>
</dbReference>
<dbReference type="Pfam" id="PF03480">
    <property type="entry name" value="DctP"/>
    <property type="match status" value="1"/>
</dbReference>
<evidence type="ECO:0000256" key="2">
    <source>
        <dbReference type="ARBA" id="ARBA00022448"/>
    </source>
</evidence>
<proteinExistence type="inferred from homology"/>
<dbReference type="NCBIfam" id="NF037995">
    <property type="entry name" value="TRAP_S1"/>
    <property type="match status" value="1"/>
</dbReference>
<dbReference type="PANTHER" id="PTHR33376:SF7">
    <property type="entry name" value="C4-DICARBOXYLATE-BINDING PROTEIN DCTB"/>
    <property type="match status" value="1"/>
</dbReference>